<feature type="short sequence motif" description="GXGXXG" evidence="2">
    <location>
        <begin position="46"/>
        <end position="51"/>
    </location>
</feature>
<dbReference type="Gene3D" id="3.40.1090.10">
    <property type="entry name" value="Cytosolic phospholipase A2 catalytic domain"/>
    <property type="match status" value="2"/>
</dbReference>
<evidence type="ECO:0000259" key="3">
    <source>
        <dbReference type="PROSITE" id="PS50222"/>
    </source>
</evidence>
<dbReference type="InterPro" id="IPR018247">
    <property type="entry name" value="EF_Hand_1_Ca_BS"/>
</dbReference>
<dbReference type="InterPro" id="IPR052580">
    <property type="entry name" value="Lipid_Hydrolase"/>
</dbReference>
<feature type="domain" description="PNPLA" evidence="4">
    <location>
        <begin position="42"/>
        <end position="249"/>
    </location>
</feature>
<keyword evidence="2" id="KW-0442">Lipid degradation</keyword>
<dbReference type="PhylomeDB" id="B3S2E1"/>
<dbReference type="PROSITE" id="PS51635">
    <property type="entry name" value="PNPLA"/>
    <property type="match status" value="1"/>
</dbReference>
<dbReference type="SUPFAM" id="SSF52151">
    <property type="entry name" value="FabD/lysophospholipase-like"/>
    <property type="match status" value="1"/>
</dbReference>
<evidence type="ECO:0000313" key="5">
    <source>
        <dbReference type="EMBL" id="EDV23083.1"/>
    </source>
</evidence>
<dbReference type="PROSITE" id="PS50222">
    <property type="entry name" value="EF_HAND_2"/>
    <property type="match status" value="1"/>
</dbReference>
<sequence length="554" mass="63092">MGGQQTKPNLMKNDAVSTLYEERFTIERDLAKYDLSQCFENLVFEGGGTKGTAHVGALMVLEDLGILDNMTRFGGSSAGAMLAALLAIGYSADEILTFLYSDTKKIIMDSKCGYLSLLPSLFRHYGWIPGRRLEIWFKMVLASGPRNTLCPKTKDKGAITFMELYKATGIELCITATNVNYLTVDYFHPKTTPDTPIYKAVRMSMALPGFYRSVKVERSIYLGPDHIEKANDLFVDGGLICNYPIYVFDGWWLSLTPENQFLRRMRPLSQLHKFYDFKERFGTVNKKTLGIMLYSAGETEAVKEALDTRENSGPAQRPNTKLARVRTEAMIKKRRATEIYDQVLKLMDRFLQCLDAIQPMILDVQYDVKTVKDILSTKFSCDELSFMFPGHKGDLDKIIAELDENSDGKLSLPEVISFIEHHGIDLQKGFLGYGRRDIENLGDFIHSLQQTLSVNIKKMTVKPEDVERTIGINTDYIETTDWKMEFEDKRFLINCGVNGALSFLLEFIDKNKDHLPLKKDVYRSQRQQIVDETQQPNQKVDAIVNTDKALLDKY</sequence>
<dbReference type="RefSeq" id="XP_002113993.1">
    <property type="nucleotide sequence ID" value="XM_002113957.1"/>
</dbReference>
<feature type="short sequence motif" description="GXSXG" evidence="2">
    <location>
        <begin position="75"/>
        <end position="79"/>
    </location>
</feature>
<dbReference type="PROSITE" id="PS00018">
    <property type="entry name" value="EF_HAND_1"/>
    <property type="match status" value="1"/>
</dbReference>
<proteinExistence type="predicted"/>
<evidence type="ECO:0000259" key="4">
    <source>
        <dbReference type="PROSITE" id="PS51635"/>
    </source>
</evidence>
<dbReference type="AlphaFoldDB" id="B3S2E1"/>
<dbReference type="CTD" id="6755206"/>
<dbReference type="GeneID" id="6755206"/>
<feature type="active site" description="Proton acceptor" evidence="2">
    <location>
        <position position="236"/>
    </location>
</feature>
<dbReference type="HOGENOM" id="CLU_028564_1_0_1"/>
<dbReference type="GO" id="GO:0016787">
    <property type="term" value="F:hydrolase activity"/>
    <property type="evidence" value="ECO:0007669"/>
    <property type="project" value="UniProtKB-UniRule"/>
</dbReference>
<dbReference type="InParanoid" id="B3S2E1"/>
<dbReference type="InterPro" id="IPR016035">
    <property type="entry name" value="Acyl_Trfase/lysoPLipase"/>
</dbReference>
<dbReference type="GO" id="GO:0005509">
    <property type="term" value="F:calcium ion binding"/>
    <property type="evidence" value="ECO:0007669"/>
    <property type="project" value="InterPro"/>
</dbReference>
<dbReference type="eggNOG" id="ENOG502S8H8">
    <property type="taxonomic scope" value="Eukaryota"/>
</dbReference>
<keyword evidence="2" id="KW-0378">Hydrolase</keyword>
<protein>
    <recommendedName>
        <fullName evidence="7">PNPLA domain-containing protein</fullName>
    </recommendedName>
</protein>
<keyword evidence="1 2" id="KW-0443">Lipid metabolism</keyword>
<dbReference type="GO" id="GO:0016042">
    <property type="term" value="P:lipid catabolic process"/>
    <property type="evidence" value="ECO:0007669"/>
    <property type="project" value="UniProtKB-UniRule"/>
</dbReference>
<reference evidence="5 6" key="1">
    <citation type="journal article" date="2008" name="Nature">
        <title>The Trichoplax genome and the nature of placozoans.</title>
        <authorList>
            <person name="Srivastava M."/>
            <person name="Begovic E."/>
            <person name="Chapman J."/>
            <person name="Putnam N.H."/>
            <person name="Hellsten U."/>
            <person name="Kawashima T."/>
            <person name="Kuo A."/>
            <person name="Mitros T."/>
            <person name="Salamov A."/>
            <person name="Carpenter M.L."/>
            <person name="Signorovitch A.Y."/>
            <person name="Moreno M.A."/>
            <person name="Kamm K."/>
            <person name="Grimwood J."/>
            <person name="Schmutz J."/>
            <person name="Shapiro H."/>
            <person name="Grigoriev I.V."/>
            <person name="Buss L.W."/>
            <person name="Schierwater B."/>
            <person name="Dellaporta S.L."/>
            <person name="Rokhsar D.S."/>
        </authorList>
    </citation>
    <scope>NUCLEOTIDE SEQUENCE [LARGE SCALE GENOMIC DNA]</scope>
    <source>
        <strain evidence="5 6">Grell-BS-1999</strain>
    </source>
</reference>
<dbReference type="PANTHER" id="PTHR46394">
    <property type="entry name" value="ANNEXIN"/>
    <property type="match status" value="1"/>
</dbReference>
<dbReference type="CDD" id="cd07207">
    <property type="entry name" value="Pat_ExoU_VipD_like"/>
    <property type="match status" value="1"/>
</dbReference>
<feature type="domain" description="EF-hand" evidence="3">
    <location>
        <begin position="390"/>
        <end position="425"/>
    </location>
</feature>
<dbReference type="EMBL" id="DS985247">
    <property type="protein sequence ID" value="EDV23083.1"/>
    <property type="molecule type" value="Genomic_DNA"/>
</dbReference>
<keyword evidence="6" id="KW-1185">Reference proteome</keyword>
<evidence type="ECO:0008006" key="7">
    <source>
        <dbReference type="Google" id="ProtNLM"/>
    </source>
</evidence>
<evidence type="ECO:0000256" key="1">
    <source>
        <dbReference type="ARBA" id="ARBA00023098"/>
    </source>
</evidence>
<accession>B3S2E1</accession>
<feature type="short sequence motif" description="DGA/G" evidence="2">
    <location>
        <begin position="236"/>
        <end position="238"/>
    </location>
</feature>
<feature type="active site" description="Nucleophile" evidence="2">
    <location>
        <position position="77"/>
    </location>
</feature>
<evidence type="ECO:0000313" key="6">
    <source>
        <dbReference type="Proteomes" id="UP000009022"/>
    </source>
</evidence>
<dbReference type="OrthoDB" id="412240at2759"/>
<dbReference type="InterPro" id="IPR002641">
    <property type="entry name" value="PNPLA_dom"/>
</dbReference>
<dbReference type="KEGG" id="tad:TRIADDRAFT_57991"/>
<organism evidence="5 6">
    <name type="scientific">Trichoplax adhaerens</name>
    <name type="common">Trichoplax reptans</name>
    <dbReference type="NCBI Taxonomy" id="10228"/>
    <lineage>
        <taxon>Eukaryota</taxon>
        <taxon>Metazoa</taxon>
        <taxon>Placozoa</taxon>
        <taxon>Uniplacotomia</taxon>
        <taxon>Trichoplacea</taxon>
        <taxon>Trichoplacidae</taxon>
        <taxon>Trichoplax</taxon>
    </lineage>
</organism>
<dbReference type="OMA" id="ENWIANK"/>
<dbReference type="Proteomes" id="UP000009022">
    <property type="component" value="Unassembled WGS sequence"/>
</dbReference>
<name>B3S2E1_TRIAD</name>
<dbReference type="PANTHER" id="PTHR46394:SF1">
    <property type="entry name" value="PNPLA DOMAIN-CONTAINING PROTEIN"/>
    <property type="match status" value="1"/>
</dbReference>
<dbReference type="InterPro" id="IPR002048">
    <property type="entry name" value="EF_hand_dom"/>
</dbReference>
<gene>
    <name evidence="5" type="ORF">TRIADDRAFT_57991</name>
</gene>
<evidence type="ECO:0000256" key="2">
    <source>
        <dbReference type="PROSITE-ProRule" id="PRU01161"/>
    </source>
</evidence>
<dbReference type="Pfam" id="PF01734">
    <property type="entry name" value="Patatin"/>
    <property type="match status" value="1"/>
</dbReference>